<dbReference type="Pfam" id="PF13517">
    <property type="entry name" value="FG-GAP_3"/>
    <property type="match status" value="3"/>
</dbReference>
<organism evidence="3 7">
    <name type="scientific">Rotaria sordida</name>
    <dbReference type="NCBI Taxonomy" id="392033"/>
    <lineage>
        <taxon>Eukaryota</taxon>
        <taxon>Metazoa</taxon>
        <taxon>Spiralia</taxon>
        <taxon>Gnathifera</taxon>
        <taxon>Rotifera</taxon>
        <taxon>Eurotatoria</taxon>
        <taxon>Bdelloidea</taxon>
        <taxon>Philodinida</taxon>
        <taxon>Philodinidae</taxon>
        <taxon>Rotaria</taxon>
    </lineage>
</organism>
<dbReference type="Pfam" id="PF01839">
    <property type="entry name" value="FG-GAP"/>
    <property type="match status" value="1"/>
</dbReference>
<name>A0A813QCJ7_9BILA</name>
<evidence type="ECO:0008006" key="8">
    <source>
        <dbReference type="Google" id="ProtNLM"/>
    </source>
</evidence>
<sequence>MLRHLFLLLGLRIPRFVRQTNYQANAGTYFLEVADFNNDRSLDIVASNNVSGTISIFYNKGNGRFYSQKIYSTGGKGSDVDTLTVADLNCDGYVDIIAPNYGLDYIGIFKNKRGGTFAPQVTLFTGAGSGPISVDTAYLNKDRYPDIVVANNKVDNIGVLLSKGPGIFDSMVTYSTGPGSAPRSLVLADLNCDHKDDVIVANRGGSNIGVLFNQGGGKFGSLTTYSTGAGSSPRAVAVVDLNGDDKLDVVSINTGTNNIYIFFNSGDGTLRLTKILSTGLAPRGVAIANINNDRKPDIVYANSGDDNFGLYENKGFSKFVPQGPYPIGYHSEPYGIAVGDFNHDGRNDIATANFGTASVSIFLNAGY</sequence>
<feature type="chain" id="PRO_5036222691" description="VCBS repeat-containing protein" evidence="2">
    <location>
        <begin position="20"/>
        <end position="367"/>
    </location>
</feature>
<proteinExistence type="predicted"/>
<gene>
    <name evidence="4" type="ORF">JXQ802_LOCUS4068</name>
    <name evidence="5" type="ORF">OTI717_LOCUS25171</name>
    <name evidence="3" type="ORF">RFH988_LOCUS2051</name>
</gene>
<comment type="caution">
    <text evidence="3">The sequence shown here is derived from an EMBL/GenBank/DDBJ whole genome shotgun (WGS) entry which is preliminary data.</text>
</comment>
<protein>
    <recommendedName>
        <fullName evidence="8">VCBS repeat-containing protein</fullName>
    </recommendedName>
</protein>
<dbReference type="PANTHER" id="PTHR46580">
    <property type="entry name" value="SENSOR KINASE-RELATED"/>
    <property type="match status" value="1"/>
</dbReference>
<evidence type="ECO:0000313" key="6">
    <source>
        <dbReference type="Proteomes" id="UP000663870"/>
    </source>
</evidence>
<accession>A0A813QCJ7</accession>
<reference evidence="3" key="1">
    <citation type="submission" date="2021-02" db="EMBL/GenBank/DDBJ databases">
        <authorList>
            <person name="Nowell W R."/>
        </authorList>
    </citation>
    <scope>NUCLEOTIDE SEQUENCE</scope>
</reference>
<dbReference type="EMBL" id="CAJNOL010000056">
    <property type="protein sequence ID" value="CAF0797861.1"/>
    <property type="molecule type" value="Genomic_DNA"/>
</dbReference>
<evidence type="ECO:0000313" key="5">
    <source>
        <dbReference type="EMBL" id="CAF3927615.1"/>
    </source>
</evidence>
<dbReference type="Proteomes" id="UP000663882">
    <property type="component" value="Unassembled WGS sequence"/>
</dbReference>
<dbReference type="InterPro" id="IPR028994">
    <property type="entry name" value="Integrin_alpha_N"/>
</dbReference>
<dbReference type="Proteomes" id="UP000663823">
    <property type="component" value="Unassembled WGS sequence"/>
</dbReference>
<dbReference type="AlphaFoldDB" id="A0A813QCJ7"/>
<dbReference type="EMBL" id="CAJNOO010000042">
    <property type="protein sequence ID" value="CAF0765144.1"/>
    <property type="molecule type" value="Genomic_DNA"/>
</dbReference>
<evidence type="ECO:0000313" key="4">
    <source>
        <dbReference type="EMBL" id="CAF0797861.1"/>
    </source>
</evidence>
<keyword evidence="1 2" id="KW-0732">Signal</keyword>
<dbReference type="SUPFAM" id="SSF69318">
    <property type="entry name" value="Integrin alpha N-terminal domain"/>
    <property type="match status" value="2"/>
</dbReference>
<feature type="signal peptide" evidence="2">
    <location>
        <begin position="1"/>
        <end position="19"/>
    </location>
</feature>
<evidence type="ECO:0000313" key="3">
    <source>
        <dbReference type="EMBL" id="CAF0765144.1"/>
    </source>
</evidence>
<evidence type="ECO:0000256" key="1">
    <source>
        <dbReference type="ARBA" id="ARBA00022729"/>
    </source>
</evidence>
<dbReference type="Gene3D" id="2.130.10.130">
    <property type="entry name" value="Integrin alpha, N-terminal"/>
    <property type="match status" value="2"/>
</dbReference>
<evidence type="ECO:0000256" key="2">
    <source>
        <dbReference type="SAM" id="SignalP"/>
    </source>
</evidence>
<dbReference type="InterPro" id="IPR013517">
    <property type="entry name" value="FG-GAP"/>
</dbReference>
<dbReference type="OrthoDB" id="10022113at2759"/>
<keyword evidence="6" id="KW-1185">Reference proteome</keyword>
<dbReference type="Proteomes" id="UP000663870">
    <property type="component" value="Unassembled WGS sequence"/>
</dbReference>
<dbReference type="PANTHER" id="PTHR46580:SF4">
    <property type="entry name" value="ATP_GTP-BINDING PROTEIN"/>
    <property type="match status" value="1"/>
</dbReference>
<evidence type="ECO:0000313" key="7">
    <source>
        <dbReference type="Proteomes" id="UP000663882"/>
    </source>
</evidence>
<dbReference type="EMBL" id="CAJOAX010004928">
    <property type="protein sequence ID" value="CAF3927615.1"/>
    <property type="molecule type" value="Genomic_DNA"/>
</dbReference>